<accession>A0AA40SRT9</accession>
<comment type="caution">
    <text evidence="2">The sequence shown here is derived from an EMBL/GenBank/DDBJ whole genome shotgun (WGS) entry which is preliminary data.</text>
</comment>
<evidence type="ECO:0000313" key="3">
    <source>
        <dbReference type="Proteomes" id="UP000549113"/>
    </source>
</evidence>
<gene>
    <name evidence="2" type="ORF">BKA10_003026</name>
</gene>
<dbReference type="EMBL" id="JACIFH010000001">
    <property type="protein sequence ID" value="MBB4141232.1"/>
    <property type="molecule type" value="Genomic_DNA"/>
</dbReference>
<keyword evidence="3" id="KW-1185">Reference proteome</keyword>
<proteinExistence type="predicted"/>
<dbReference type="AlphaFoldDB" id="A0AA40SRT9"/>
<sequence>MVLDLNEDARWKALVAAFDAREALGSPLGFGSARWNRAFDAFARARDAVVADPALLARARELGTLTSNPGALQLLWELTSPPFHEYEHVAPILADSPRGHRGTDGLATSLNRQARSNPRR</sequence>
<protein>
    <submittedName>
        <fullName evidence="2">Uncharacterized protein</fullName>
    </submittedName>
</protein>
<name>A0AA40SRT9_9MICO</name>
<evidence type="ECO:0000256" key="1">
    <source>
        <dbReference type="SAM" id="MobiDB-lite"/>
    </source>
</evidence>
<organism evidence="2 3">
    <name type="scientific">Microbacterium invictum</name>
    <dbReference type="NCBI Taxonomy" id="515415"/>
    <lineage>
        <taxon>Bacteria</taxon>
        <taxon>Bacillati</taxon>
        <taxon>Actinomycetota</taxon>
        <taxon>Actinomycetes</taxon>
        <taxon>Micrococcales</taxon>
        <taxon>Microbacteriaceae</taxon>
        <taxon>Microbacterium</taxon>
    </lineage>
</organism>
<reference evidence="2 3" key="1">
    <citation type="submission" date="2020-08" db="EMBL/GenBank/DDBJ databases">
        <title>Sequencing the genomes of 1000 actinobacteria strains.</title>
        <authorList>
            <person name="Klenk H.-P."/>
        </authorList>
    </citation>
    <scope>NUCLEOTIDE SEQUENCE [LARGE SCALE GENOMIC DNA]</scope>
    <source>
        <strain evidence="2 3">DSM 19600</strain>
    </source>
</reference>
<dbReference type="Proteomes" id="UP000549113">
    <property type="component" value="Unassembled WGS sequence"/>
</dbReference>
<dbReference type="RefSeq" id="WP_183500733.1">
    <property type="nucleotide sequence ID" value="NZ_BAABCO010000003.1"/>
</dbReference>
<feature type="region of interest" description="Disordered" evidence="1">
    <location>
        <begin position="94"/>
        <end position="120"/>
    </location>
</feature>
<evidence type="ECO:0000313" key="2">
    <source>
        <dbReference type="EMBL" id="MBB4141232.1"/>
    </source>
</evidence>
<feature type="compositionally biased region" description="Polar residues" evidence="1">
    <location>
        <begin position="106"/>
        <end position="120"/>
    </location>
</feature>